<dbReference type="PANTHER" id="PTHR23236:SF11">
    <property type="entry name" value="EUKARYOTIC TRANSLATION INITIATION FACTOR 4H"/>
    <property type="match status" value="1"/>
</dbReference>
<feature type="compositionally biased region" description="Basic and acidic residues" evidence="3">
    <location>
        <begin position="233"/>
        <end position="251"/>
    </location>
</feature>
<proteinExistence type="predicted"/>
<dbReference type="RefSeq" id="XP_018192071.1">
    <property type="nucleotide sequence ID" value="XM_018334633.1"/>
</dbReference>
<evidence type="ECO:0000256" key="2">
    <source>
        <dbReference type="PROSITE-ProRule" id="PRU00176"/>
    </source>
</evidence>
<keyword evidence="1 2" id="KW-0694">RNA-binding</keyword>
<sequence>MSLGDFLNDESLGSWADEMEDMPLPAPAPSYGSERRGFGASTGFGAGFSDRGGFLPREQLPLPDKPPFTAHIGNLSFDATEGDITDFFMDCAVTNVRIVEDKIERRPKGFGYVEFGTLDGLKKALDLNNTQFQGRTIRISVAEPPKDRPDARELNDWTRKGPLPEIPRRGSDRGGFSGFEAGDRRRPFEAGDGKVRDFGNWERKGPPAPVLPTAPTKEAPRDRRESPSWGEGRSQEGSRPPRKEYEERAADRAPTAPELDNAWRARMRPDAPVSAPTPPKEASKEASTPTSPVAPAVRPKLQLQKRTVSEAEPAAPSTASSDSKASPFGAARPINTFAKEREIEEKRLQAQRQKKEQDEKAREEKRQAKEAAKAEKAAAAAAGQDEAEKPQPGNTFKALSKEEANAPAQEGSETQNGAIVDDKAVKPQETPQEGTWRRTSEPTAESLEEDGWSTVSKARNNRRGGNQGARAIAS</sequence>
<feature type="compositionally biased region" description="Low complexity" evidence="3">
    <location>
        <begin position="310"/>
        <end position="327"/>
    </location>
</feature>
<dbReference type="PROSITE" id="PS50102">
    <property type="entry name" value="RRM"/>
    <property type="match status" value="1"/>
</dbReference>
<feature type="compositionally biased region" description="Basic and acidic residues" evidence="3">
    <location>
        <begin position="144"/>
        <end position="159"/>
    </location>
</feature>
<dbReference type="InterPro" id="IPR012677">
    <property type="entry name" value="Nucleotide-bd_a/b_plait_sf"/>
</dbReference>
<dbReference type="PANTHER" id="PTHR23236">
    <property type="entry name" value="EUKARYOTIC TRANSLATION INITIATION FACTOR 4B/4H"/>
    <property type="match status" value="1"/>
</dbReference>
<dbReference type="OrthoDB" id="48651at2759"/>
<protein>
    <submittedName>
        <fullName evidence="5">RNA-binding domain-containing protein</fullName>
    </submittedName>
</protein>
<dbReference type="STRING" id="1328760.A0A165JQK3"/>
<reference evidence="5 6" key="1">
    <citation type="journal article" date="2016" name="Fungal Biol.">
        <title>The genome of Xylona heveae provides a window into fungal endophytism.</title>
        <authorList>
            <person name="Gazis R."/>
            <person name="Kuo A."/>
            <person name="Riley R."/>
            <person name="LaButti K."/>
            <person name="Lipzen A."/>
            <person name="Lin J."/>
            <person name="Amirebrahimi M."/>
            <person name="Hesse C.N."/>
            <person name="Spatafora J.W."/>
            <person name="Henrissat B."/>
            <person name="Hainaut M."/>
            <person name="Grigoriev I.V."/>
            <person name="Hibbett D.S."/>
        </authorList>
    </citation>
    <scope>NUCLEOTIDE SEQUENCE [LARGE SCALE GENOMIC DNA]</scope>
    <source>
        <strain evidence="5 6">TC161</strain>
    </source>
</reference>
<dbReference type="GO" id="GO:0003723">
    <property type="term" value="F:RNA binding"/>
    <property type="evidence" value="ECO:0007669"/>
    <property type="project" value="UniProtKB-UniRule"/>
</dbReference>
<dbReference type="InParanoid" id="A0A165JQK3"/>
<dbReference type="Gene3D" id="3.30.70.330">
    <property type="match status" value="1"/>
</dbReference>
<dbReference type="AlphaFoldDB" id="A0A165JQK3"/>
<dbReference type="Pfam" id="PF00076">
    <property type="entry name" value="RRM_1"/>
    <property type="match status" value="1"/>
</dbReference>
<dbReference type="GeneID" id="28899770"/>
<feature type="compositionally biased region" description="Basic and acidic residues" evidence="3">
    <location>
        <begin position="338"/>
        <end position="376"/>
    </location>
</feature>
<dbReference type="GO" id="GO:0005730">
    <property type="term" value="C:nucleolus"/>
    <property type="evidence" value="ECO:0007669"/>
    <property type="project" value="TreeGrafter"/>
</dbReference>
<dbReference type="SUPFAM" id="SSF54928">
    <property type="entry name" value="RNA-binding domain, RBD"/>
    <property type="match status" value="1"/>
</dbReference>
<accession>A0A165JQK3</accession>
<dbReference type="EMBL" id="KV407454">
    <property type="protein sequence ID" value="KZF26516.1"/>
    <property type="molecule type" value="Genomic_DNA"/>
</dbReference>
<name>A0A165JQK3_XYLHT</name>
<evidence type="ECO:0000256" key="3">
    <source>
        <dbReference type="SAM" id="MobiDB-lite"/>
    </source>
</evidence>
<dbReference type="InterPro" id="IPR035979">
    <property type="entry name" value="RBD_domain_sf"/>
</dbReference>
<dbReference type="InterPro" id="IPR000504">
    <property type="entry name" value="RRM_dom"/>
</dbReference>
<organism evidence="5 6">
    <name type="scientific">Xylona heveae (strain CBS 132557 / TC161)</name>
    <dbReference type="NCBI Taxonomy" id="1328760"/>
    <lineage>
        <taxon>Eukaryota</taxon>
        <taxon>Fungi</taxon>
        <taxon>Dikarya</taxon>
        <taxon>Ascomycota</taxon>
        <taxon>Pezizomycotina</taxon>
        <taxon>Xylonomycetes</taxon>
        <taxon>Xylonales</taxon>
        <taxon>Xylonaceae</taxon>
        <taxon>Xylona</taxon>
    </lineage>
</organism>
<keyword evidence="6" id="KW-1185">Reference proteome</keyword>
<evidence type="ECO:0000313" key="5">
    <source>
        <dbReference type="EMBL" id="KZF26516.1"/>
    </source>
</evidence>
<gene>
    <name evidence="5" type="ORF">L228DRAFT_264902</name>
</gene>
<feature type="region of interest" description="Disordered" evidence="3">
    <location>
        <begin position="140"/>
        <end position="474"/>
    </location>
</feature>
<feature type="domain" description="RRM" evidence="4">
    <location>
        <begin position="68"/>
        <end position="144"/>
    </location>
</feature>
<evidence type="ECO:0000259" key="4">
    <source>
        <dbReference type="PROSITE" id="PS50102"/>
    </source>
</evidence>
<dbReference type="SMART" id="SM00360">
    <property type="entry name" value="RRM"/>
    <property type="match status" value="1"/>
</dbReference>
<dbReference type="Proteomes" id="UP000076632">
    <property type="component" value="Unassembled WGS sequence"/>
</dbReference>
<dbReference type="OMA" id="WTTVPNK"/>
<feature type="compositionally biased region" description="Basic and acidic residues" evidence="3">
    <location>
        <begin position="181"/>
        <end position="205"/>
    </location>
</feature>
<evidence type="ECO:0000256" key="1">
    <source>
        <dbReference type="ARBA" id="ARBA00022884"/>
    </source>
</evidence>
<evidence type="ECO:0000313" key="6">
    <source>
        <dbReference type="Proteomes" id="UP000076632"/>
    </source>
</evidence>